<protein>
    <submittedName>
        <fullName evidence="3">Uncharacterized protein</fullName>
    </submittedName>
</protein>
<feature type="region of interest" description="Disordered" evidence="2">
    <location>
        <begin position="1"/>
        <end position="58"/>
    </location>
</feature>
<dbReference type="GO" id="GO:0030688">
    <property type="term" value="C:preribosome, small subunit precursor"/>
    <property type="evidence" value="ECO:0007669"/>
    <property type="project" value="TreeGrafter"/>
</dbReference>
<feature type="compositionally biased region" description="Acidic residues" evidence="2">
    <location>
        <begin position="72"/>
        <end position="85"/>
    </location>
</feature>
<evidence type="ECO:0000256" key="1">
    <source>
        <dbReference type="ARBA" id="ARBA00007114"/>
    </source>
</evidence>
<dbReference type="PANTHER" id="PTHR12821:SF0">
    <property type="entry name" value="BYSTIN"/>
    <property type="match status" value="1"/>
</dbReference>
<dbReference type="Proteomes" id="UP000298061">
    <property type="component" value="Unassembled WGS sequence"/>
</dbReference>
<name>A0A4Z0A2S4_9AGAM</name>
<dbReference type="InterPro" id="IPR007955">
    <property type="entry name" value="Bystin"/>
</dbReference>
<comment type="similarity">
    <text evidence="1">Belongs to the bystin family.</text>
</comment>
<dbReference type="GO" id="GO:0005737">
    <property type="term" value="C:cytoplasm"/>
    <property type="evidence" value="ECO:0007669"/>
    <property type="project" value="TreeGrafter"/>
</dbReference>
<evidence type="ECO:0000256" key="2">
    <source>
        <dbReference type="SAM" id="MobiDB-lite"/>
    </source>
</evidence>
<dbReference type="GO" id="GO:0005730">
    <property type="term" value="C:nucleolus"/>
    <property type="evidence" value="ECO:0007669"/>
    <property type="project" value="TreeGrafter"/>
</dbReference>
<evidence type="ECO:0000313" key="4">
    <source>
        <dbReference type="Proteomes" id="UP000298061"/>
    </source>
</evidence>
<dbReference type="EMBL" id="SFCI01000327">
    <property type="protein sequence ID" value="TFY80521.1"/>
    <property type="molecule type" value="Genomic_DNA"/>
</dbReference>
<dbReference type="AlphaFoldDB" id="A0A4Z0A2S4"/>
<gene>
    <name evidence="3" type="ORF">EWM64_g3492</name>
</gene>
<dbReference type="GO" id="GO:0006364">
    <property type="term" value="P:rRNA processing"/>
    <property type="evidence" value="ECO:0007669"/>
    <property type="project" value="TreeGrafter"/>
</dbReference>
<keyword evidence="4" id="KW-1185">Reference proteome</keyword>
<reference evidence="3 4" key="1">
    <citation type="submission" date="2019-02" db="EMBL/GenBank/DDBJ databases">
        <title>Genome sequencing of the rare red list fungi Hericium alpestre (H. flagellum).</title>
        <authorList>
            <person name="Buettner E."/>
            <person name="Kellner H."/>
        </authorList>
    </citation>
    <scope>NUCLEOTIDE SEQUENCE [LARGE SCALE GENOMIC DNA]</scope>
    <source>
        <strain evidence="3 4">DSM 108284</strain>
    </source>
</reference>
<dbReference type="STRING" id="135208.A0A4Z0A2S4"/>
<feature type="region of interest" description="Disordered" evidence="2">
    <location>
        <begin position="68"/>
        <end position="87"/>
    </location>
</feature>
<comment type="caution">
    <text evidence="3">The sequence shown here is derived from an EMBL/GenBank/DDBJ whole genome shotgun (WGS) entry which is preliminary data.</text>
</comment>
<proteinExistence type="inferred from homology"/>
<accession>A0A4Z0A2S4</accession>
<dbReference type="PANTHER" id="PTHR12821">
    <property type="entry name" value="BYSTIN"/>
    <property type="match status" value="1"/>
</dbReference>
<organism evidence="3 4">
    <name type="scientific">Hericium alpestre</name>
    <dbReference type="NCBI Taxonomy" id="135208"/>
    <lineage>
        <taxon>Eukaryota</taxon>
        <taxon>Fungi</taxon>
        <taxon>Dikarya</taxon>
        <taxon>Basidiomycota</taxon>
        <taxon>Agaricomycotina</taxon>
        <taxon>Agaricomycetes</taxon>
        <taxon>Russulales</taxon>
        <taxon>Hericiaceae</taxon>
        <taxon>Hericium</taxon>
    </lineage>
</organism>
<evidence type="ECO:0000313" key="3">
    <source>
        <dbReference type="EMBL" id="TFY80521.1"/>
    </source>
</evidence>
<dbReference type="GO" id="GO:0030515">
    <property type="term" value="F:snoRNA binding"/>
    <property type="evidence" value="ECO:0007669"/>
    <property type="project" value="TreeGrafter"/>
</dbReference>
<feature type="region of interest" description="Disordered" evidence="2">
    <location>
        <begin position="157"/>
        <end position="197"/>
    </location>
</feature>
<sequence>MPRAQKPPAKQRHDPLHVQLGEDEVHAKYGRVSQPGKRRKSRQNGEAEENGDVILDPKTSKRIFELAKSQQEELEEPDEEDVVDDDFTRPRLQDLEEAEEEEDVENYHGFIDLDEEEHELQIDSGDIKALDSLLPPNAGERKTLADLIFAKLDSASGSGTAVIQPSGEVLPRRPAPEALQNHPLAPRMGAHPRAHAP</sequence>
<dbReference type="OrthoDB" id="2192561at2759"/>